<dbReference type="Proteomes" id="UP001310692">
    <property type="component" value="Unassembled WGS sequence"/>
</dbReference>
<dbReference type="Pfam" id="PF20072">
    <property type="entry name" value="DUF6468"/>
    <property type="match status" value="1"/>
</dbReference>
<sequence>MTYAGLIFEGAVAVLLLVAAVMMWRVDAKLRALKSGQDGIRQSVIALDEATDRARASLAALQRATRESGDELEDSVREARRLSDELRLLTSGAERRADALASRPARRPVSDVFPEGGRRTVFSDMKDVR</sequence>
<dbReference type="EMBL" id="JAZDRO010000004">
    <property type="protein sequence ID" value="MEE2567056.1"/>
    <property type="molecule type" value="Genomic_DNA"/>
</dbReference>
<proteinExistence type="predicted"/>
<keyword evidence="1" id="KW-0812">Transmembrane</keyword>
<evidence type="ECO:0000256" key="1">
    <source>
        <dbReference type="SAM" id="Phobius"/>
    </source>
</evidence>
<evidence type="ECO:0000313" key="4">
    <source>
        <dbReference type="Proteomes" id="UP001310692"/>
    </source>
</evidence>
<dbReference type="RefSeq" id="WP_330196615.1">
    <property type="nucleotide sequence ID" value="NZ_JAZDRO010000004.1"/>
</dbReference>
<feature type="transmembrane region" description="Helical" evidence="1">
    <location>
        <begin position="6"/>
        <end position="24"/>
    </location>
</feature>
<reference evidence="3 4" key="1">
    <citation type="submission" date="2024-01" db="EMBL/GenBank/DDBJ databases">
        <title>Hyphobacterium bacterium isolated from marine sediment.</title>
        <authorList>
            <person name="Zhao S."/>
        </authorList>
    </citation>
    <scope>NUCLEOTIDE SEQUENCE [LARGE SCALE GENOMIC DNA]</scope>
    <source>
        <strain evidence="3 4">Y60-23</strain>
    </source>
</reference>
<keyword evidence="1" id="KW-0472">Membrane</keyword>
<evidence type="ECO:0000259" key="2">
    <source>
        <dbReference type="Pfam" id="PF20072"/>
    </source>
</evidence>
<comment type="caution">
    <text evidence="3">The sequence shown here is derived from an EMBL/GenBank/DDBJ whole genome shotgun (WGS) entry which is preliminary data.</text>
</comment>
<protein>
    <submittedName>
        <fullName evidence="3">DUF6468 domain-containing protein</fullName>
    </submittedName>
</protein>
<keyword evidence="4" id="KW-1185">Reference proteome</keyword>
<gene>
    <name evidence="3" type="ORF">V0U35_10220</name>
</gene>
<name>A0ABU7LZS0_9PROT</name>
<feature type="domain" description="DUF6468" evidence="2">
    <location>
        <begin position="33"/>
        <end position="105"/>
    </location>
</feature>
<organism evidence="3 4">
    <name type="scientific">Hyphobacterium marinum</name>
    <dbReference type="NCBI Taxonomy" id="3116574"/>
    <lineage>
        <taxon>Bacteria</taxon>
        <taxon>Pseudomonadati</taxon>
        <taxon>Pseudomonadota</taxon>
        <taxon>Alphaproteobacteria</taxon>
        <taxon>Maricaulales</taxon>
        <taxon>Maricaulaceae</taxon>
        <taxon>Hyphobacterium</taxon>
    </lineage>
</organism>
<accession>A0ABU7LZS0</accession>
<keyword evidence="1" id="KW-1133">Transmembrane helix</keyword>
<evidence type="ECO:0000313" key="3">
    <source>
        <dbReference type="EMBL" id="MEE2567056.1"/>
    </source>
</evidence>
<dbReference type="InterPro" id="IPR045531">
    <property type="entry name" value="DUF6468"/>
</dbReference>